<evidence type="ECO:0000313" key="3">
    <source>
        <dbReference type="Proteomes" id="UP000286912"/>
    </source>
</evidence>
<evidence type="ECO:0000313" key="2">
    <source>
        <dbReference type="EMBL" id="RUR48813.1"/>
    </source>
</evidence>
<gene>
    <name evidence="2" type="ORF">ELY37_02885</name>
</gene>
<feature type="transmembrane region" description="Helical" evidence="1">
    <location>
        <begin position="6"/>
        <end position="25"/>
    </location>
</feature>
<sequence>MTIDTFFALVQIPLAIITAALYGRQYGRSHALGYKRLIWLAIAAVSCGMGTWRLGTISQLVDPMYRAAGGMTIQTLYQIVVLIAYGLMREHSGQAQK</sequence>
<accession>A0A3S0YLD6</accession>
<reference evidence="2 3" key="1">
    <citation type="submission" date="2018-12" db="EMBL/GenBank/DDBJ databases">
        <title>three novel Halomonas strain isolated from plants.</title>
        <authorList>
            <person name="Sun C."/>
        </authorList>
    </citation>
    <scope>NUCLEOTIDE SEQUENCE [LARGE SCALE GENOMIC DNA]</scope>
    <source>
        <strain evidence="2 3">RC</strain>
    </source>
</reference>
<dbReference type="AlphaFoldDB" id="A0A3S0YLD6"/>
<comment type="caution">
    <text evidence="2">The sequence shown here is derived from an EMBL/GenBank/DDBJ whole genome shotgun (WGS) entry which is preliminary data.</text>
</comment>
<name>A0A3S0YLD6_9GAMM</name>
<feature type="transmembrane region" description="Helical" evidence="1">
    <location>
        <begin position="67"/>
        <end position="88"/>
    </location>
</feature>
<keyword evidence="1" id="KW-1133">Transmembrane helix</keyword>
<keyword evidence="1" id="KW-0812">Transmembrane</keyword>
<dbReference type="EMBL" id="RZHD01000003">
    <property type="protein sequence ID" value="RUR48813.1"/>
    <property type="molecule type" value="Genomic_DNA"/>
</dbReference>
<feature type="transmembrane region" description="Helical" evidence="1">
    <location>
        <begin position="37"/>
        <end position="55"/>
    </location>
</feature>
<keyword evidence="3" id="KW-1185">Reference proteome</keyword>
<evidence type="ECO:0000256" key="1">
    <source>
        <dbReference type="SAM" id="Phobius"/>
    </source>
</evidence>
<organism evidence="2 3">
    <name type="scientific">Vreelandella populi</name>
    <dbReference type="NCBI Taxonomy" id="2498858"/>
    <lineage>
        <taxon>Bacteria</taxon>
        <taxon>Pseudomonadati</taxon>
        <taxon>Pseudomonadota</taxon>
        <taxon>Gammaproteobacteria</taxon>
        <taxon>Oceanospirillales</taxon>
        <taxon>Halomonadaceae</taxon>
        <taxon>Vreelandella</taxon>
    </lineage>
</organism>
<dbReference type="OrthoDB" id="6184161at2"/>
<dbReference type="Proteomes" id="UP000286912">
    <property type="component" value="Unassembled WGS sequence"/>
</dbReference>
<proteinExistence type="predicted"/>
<protein>
    <submittedName>
        <fullName evidence="2">Uncharacterized protein</fullName>
    </submittedName>
</protein>
<keyword evidence="1" id="KW-0472">Membrane</keyword>
<dbReference type="RefSeq" id="WP_126981477.1">
    <property type="nucleotide sequence ID" value="NZ_RZHD01000003.1"/>
</dbReference>